<name>A0A259TV23_9BACT</name>
<dbReference type="Proteomes" id="UP000216446">
    <property type="component" value="Unassembled WGS sequence"/>
</dbReference>
<comment type="caution">
    <text evidence="1">The sequence shown here is derived from an EMBL/GenBank/DDBJ whole genome shotgun (WGS) entry which is preliminary data.</text>
</comment>
<organism evidence="1 2">
    <name type="scientific">Rubricoccus marinus</name>
    <dbReference type="NCBI Taxonomy" id="716817"/>
    <lineage>
        <taxon>Bacteria</taxon>
        <taxon>Pseudomonadati</taxon>
        <taxon>Rhodothermota</taxon>
        <taxon>Rhodothermia</taxon>
        <taxon>Rhodothermales</taxon>
        <taxon>Rubricoccaceae</taxon>
        <taxon>Rubricoccus</taxon>
    </lineage>
</organism>
<gene>
    <name evidence="1" type="ORF">BSZ36_00625</name>
</gene>
<keyword evidence="2" id="KW-1185">Reference proteome</keyword>
<sequence>MAKERFKSVIRLDAPPPGERFLIRASNFSLNDFGTWAEQFKPADEHGMTKFYELVVSREDLLSLLDATGMHCAIQRVPSLPDFERLYLRKGRGTGFQAALTAVAA</sequence>
<evidence type="ECO:0000313" key="2">
    <source>
        <dbReference type="Proteomes" id="UP000216446"/>
    </source>
</evidence>
<evidence type="ECO:0000313" key="1">
    <source>
        <dbReference type="EMBL" id="OZC01615.1"/>
    </source>
</evidence>
<reference evidence="1 2" key="1">
    <citation type="submission" date="2016-11" db="EMBL/GenBank/DDBJ databases">
        <title>Study of marine rhodopsin-containing bacteria.</title>
        <authorList>
            <person name="Yoshizawa S."/>
            <person name="Kumagai Y."/>
            <person name="Kogure K."/>
        </authorList>
    </citation>
    <scope>NUCLEOTIDE SEQUENCE [LARGE SCALE GENOMIC DNA]</scope>
    <source>
        <strain evidence="1 2">SG-29</strain>
    </source>
</reference>
<accession>A0A259TV23</accession>
<dbReference type="EMBL" id="MQWB01000001">
    <property type="protein sequence ID" value="OZC01615.1"/>
    <property type="molecule type" value="Genomic_DNA"/>
</dbReference>
<dbReference type="InParanoid" id="A0A259TV23"/>
<protein>
    <submittedName>
        <fullName evidence="1">Uncharacterized protein</fullName>
    </submittedName>
</protein>
<dbReference type="AlphaFoldDB" id="A0A259TV23"/>
<proteinExistence type="predicted"/>